<dbReference type="AlphaFoldDB" id="A0ABD1VHI9"/>
<dbReference type="PANTHER" id="PTHR19338">
    <property type="entry name" value="TRANSLOCASE OF INNER MITOCHONDRIAL MEMBRANE 13 HOMOLOG"/>
    <property type="match status" value="1"/>
</dbReference>
<reference evidence="3" key="1">
    <citation type="submission" date="2024-07" db="EMBL/GenBank/DDBJ databases">
        <title>Two chromosome-level genome assemblies of Korean endemic species Abeliophyllum distichum and Forsythia ovata (Oleaceae).</title>
        <authorList>
            <person name="Jang H."/>
        </authorList>
    </citation>
    <scope>NUCLEOTIDE SEQUENCE [LARGE SCALE GENOMIC DNA]</scope>
</reference>
<accession>A0ABD1VHI9</accession>
<sequence length="148" mass="16613">MAECAVTYLLDRLTLVWEQKESRPNVFVCKLFHWISTLRFNNAIASDIESIRIRVRGIAERHQRYQYKFNIPEAGSSSVVVNNLAYDRRGDALLVEEDELVGIEGRKSKLMGWLVEGGAKLGVISVAGMGGLGKTTLVKKSHSRSRSF</sequence>
<feature type="domain" description="NB-ARC" evidence="1">
    <location>
        <begin position="104"/>
        <end position="144"/>
    </location>
</feature>
<evidence type="ECO:0000313" key="3">
    <source>
        <dbReference type="Proteomes" id="UP001604277"/>
    </source>
</evidence>
<dbReference type="Proteomes" id="UP001604277">
    <property type="component" value="Unassembled WGS sequence"/>
</dbReference>
<dbReference type="Gene3D" id="3.40.50.300">
    <property type="entry name" value="P-loop containing nucleotide triphosphate hydrolases"/>
    <property type="match status" value="1"/>
</dbReference>
<keyword evidence="3" id="KW-1185">Reference proteome</keyword>
<proteinExistence type="predicted"/>
<name>A0ABD1VHI9_9LAMI</name>
<evidence type="ECO:0000259" key="1">
    <source>
        <dbReference type="Pfam" id="PF00931"/>
    </source>
</evidence>
<dbReference type="SUPFAM" id="SSF52540">
    <property type="entry name" value="P-loop containing nucleoside triphosphate hydrolases"/>
    <property type="match status" value="1"/>
</dbReference>
<evidence type="ECO:0000313" key="2">
    <source>
        <dbReference type="EMBL" id="KAL2536819.1"/>
    </source>
</evidence>
<dbReference type="InterPro" id="IPR027417">
    <property type="entry name" value="P-loop_NTPase"/>
</dbReference>
<dbReference type="InterPro" id="IPR002182">
    <property type="entry name" value="NB-ARC"/>
</dbReference>
<gene>
    <name evidence="2" type="ORF">Fot_18210</name>
</gene>
<organism evidence="2 3">
    <name type="scientific">Forsythia ovata</name>
    <dbReference type="NCBI Taxonomy" id="205694"/>
    <lineage>
        <taxon>Eukaryota</taxon>
        <taxon>Viridiplantae</taxon>
        <taxon>Streptophyta</taxon>
        <taxon>Embryophyta</taxon>
        <taxon>Tracheophyta</taxon>
        <taxon>Spermatophyta</taxon>
        <taxon>Magnoliopsida</taxon>
        <taxon>eudicotyledons</taxon>
        <taxon>Gunneridae</taxon>
        <taxon>Pentapetalae</taxon>
        <taxon>asterids</taxon>
        <taxon>lamiids</taxon>
        <taxon>Lamiales</taxon>
        <taxon>Oleaceae</taxon>
        <taxon>Forsythieae</taxon>
        <taxon>Forsythia</taxon>
    </lineage>
</organism>
<dbReference type="EMBL" id="JBFOLJ010000005">
    <property type="protein sequence ID" value="KAL2536819.1"/>
    <property type="molecule type" value="Genomic_DNA"/>
</dbReference>
<comment type="caution">
    <text evidence="2">The sequence shown here is derived from an EMBL/GenBank/DDBJ whole genome shotgun (WGS) entry which is preliminary data.</text>
</comment>
<dbReference type="PANTHER" id="PTHR19338:SF32">
    <property type="entry name" value="OS06G0287500 PROTEIN"/>
    <property type="match status" value="1"/>
</dbReference>
<dbReference type="Pfam" id="PF00931">
    <property type="entry name" value="NB-ARC"/>
    <property type="match status" value="1"/>
</dbReference>
<protein>
    <submittedName>
        <fullName evidence="2">Disease resistance protein RPM1-like</fullName>
    </submittedName>
</protein>